<feature type="non-terminal residue" evidence="2">
    <location>
        <position position="198"/>
    </location>
</feature>
<organism evidence="2">
    <name type="scientific">Tanacetum cinerariifolium</name>
    <name type="common">Dalmatian daisy</name>
    <name type="synonym">Chrysanthemum cinerariifolium</name>
    <dbReference type="NCBI Taxonomy" id="118510"/>
    <lineage>
        <taxon>Eukaryota</taxon>
        <taxon>Viridiplantae</taxon>
        <taxon>Streptophyta</taxon>
        <taxon>Embryophyta</taxon>
        <taxon>Tracheophyta</taxon>
        <taxon>Spermatophyta</taxon>
        <taxon>Magnoliopsida</taxon>
        <taxon>eudicotyledons</taxon>
        <taxon>Gunneridae</taxon>
        <taxon>Pentapetalae</taxon>
        <taxon>asterids</taxon>
        <taxon>campanulids</taxon>
        <taxon>Asterales</taxon>
        <taxon>Asteraceae</taxon>
        <taxon>Asteroideae</taxon>
        <taxon>Anthemideae</taxon>
        <taxon>Anthemidinae</taxon>
        <taxon>Tanacetum</taxon>
    </lineage>
</organism>
<name>A0A699UBB2_TANCI</name>
<dbReference type="SUPFAM" id="SSF81901">
    <property type="entry name" value="HCP-like"/>
    <property type="match status" value="1"/>
</dbReference>
<dbReference type="InterPro" id="IPR011990">
    <property type="entry name" value="TPR-like_helical_dom_sf"/>
</dbReference>
<accession>A0A699UBB2</accession>
<protein>
    <recommendedName>
        <fullName evidence="1">DUF6396 domain-containing protein</fullName>
    </recommendedName>
</protein>
<dbReference type="Pfam" id="PF19933">
    <property type="entry name" value="DUF6396"/>
    <property type="match status" value="1"/>
</dbReference>
<sequence>GHPKAIINLLNDSLRGKYSIRSHEHLRFSQALIDADVATGYYFVSIFLKHGIANLKQDGEMSLRYLRKAADEGSAQAQSEIGDALAPSSRAPDVARQMRRCAAEQGHGRAARALGVDLQTRKHYRESLEVFQLGVAAGDDSSAGRLDEGFGGPEPTDELYYMDLQKDLERAARYKTIWRILTGYSYAHPKVPEINDIL</sequence>
<evidence type="ECO:0000313" key="2">
    <source>
        <dbReference type="EMBL" id="GFD19283.1"/>
    </source>
</evidence>
<dbReference type="Gene3D" id="1.25.40.10">
    <property type="entry name" value="Tetratricopeptide repeat domain"/>
    <property type="match status" value="1"/>
</dbReference>
<feature type="non-terminal residue" evidence="2">
    <location>
        <position position="1"/>
    </location>
</feature>
<reference evidence="2" key="1">
    <citation type="journal article" date="2019" name="Sci. Rep.">
        <title>Draft genome of Tanacetum cinerariifolium, the natural source of mosquito coil.</title>
        <authorList>
            <person name="Yamashiro T."/>
            <person name="Shiraishi A."/>
            <person name="Satake H."/>
            <person name="Nakayama K."/>
        </authorList>
    </citation>
    <scope>NUCLEOTIDE SEQUENCE</scope>
</reference>
<evidence type="ECO:0000259" key="1">
    <source>
        <dbReference type="Pfam" id="PF19933"/>
    </source>
</evidence>
<feature type="domain" description="DUF6396" evidence="1">
    <location>
        <begin position="142"/>
        <end position="197"/>
    </location>
</feature>
<comment type="caution">
    <text evidence="2">The sequence shown here is derived from an EMBL/GenBank/DDBJ whole genome shotgun (WGS) entry which is preliminary data.</text>
</comment>
<dbReference type="InterPro" id="IPR045653">
    <property type="entry name" value="DUF6396"/>
</dbReference>
<dbReference type="EMBL" id="BKCJ011313341">
    <property type="protein sequence ID" value="GFD19283.1"/>
    <property type="molecule type" value="Genomic_DNA"/>
</dbReference>
<dbReference type="AlphaFoldDB" id="A0A699UBB2"/>
<proteinExistence type="predicted"/>
<gene>
    <name evidence="2" type="ORF">Tci_891252</name>
</gene>